<evidence type="ECO:0000256" key="1">
    <source>
        <dbReference type="SAM" id="MobiDB-lite"/>
    </source>
</evidence>
<dbReference type="RefSeq" id="WP_259079848.1">
    <property type="nucleotide sequence ID" value="NZ_JANTZF010000003.1"/>
</dbReference>
<evidence type="ECO:0000313" key="3">
    <source>
        <dbReference type="Proteomes" id="UP001155027"/>
    </source>
</evidence>
<feature type="region of interest" description="Disordered" evidence="1">
    <location>
        <begin position="1"/>
        <end position="46"/>
    </location>
</feature>
<gene>
    <name evidence="2" type="ORF">GGP71_001277</name>
</gene>
<feature type="region of interest" description="Disordered" evidence="1">
    <location>
        <begin position="111"/>
        <end position="171"/>
    </location>
</feature>
<proteinExistence type="predicted"/>
<name>A0A9X2Q5Z9_9BACT</name>
<evidence type="ECO:0000313" key="2">
    <source>
        <dbReference type="EMBL" id="MCS3677361.1"/>
    </source>
</evidence>
<protein>
    <submittedName>
        <fullName evidence="2">Rod binding domain-containing protein</fullName>
    </submittedName>
</protein>
<organism evidence="2 3">
    <name type="scientific">Salinibacter ruber</name>
    <dbReference type="NCBI Taxonomy" id="146919"/>
    <lineage>
        <taxon>Bacteria</taxon>
        <taxon>Pseudomonadati</taxon>
        <taxon>Rhodothermota</taxon>
        <taxon>Rhodothermia</taxon>
        <taxon>Rhodothermales</taxon>
        <taxon>Salinibacteraceae</taxon>
        <taxon>Salinibacter</taxon>
    </lineage>
</organism>
<feature type="compositionally biased region" description="Low complexity" evidence="1">
    <location>
        <begin position="116"/>
        <end position="144"/>
    </location>
</feature>
<dbReference type="EMBL" id="JANUAU010000003">
    <property type="protein sequence ID" value="MCS3677361.1"/>
    <property type="molecule type" value="Genomic_DNA"/>
</dbReference>
<accession>A0A9X2Q5Z9</accession>
<dbReference type="AlphaFoldDB" id="A0A9X2Q5Z9"/>
<dbReference type="Proteomes" id="UP001155027">
    <property type="component" value="Unassembled WGS sequence"/>
</dbReference>
<comment type="caution">
    <text evidence="2">The sequence shown here is derived from an EMBL/GenBank/DDBJ whole genome shotgun (WGS) entry which is preliminary data.</text>
</comment>
<reference evidence="2" key="1">
    <citation type="submission" date="2022-08" db="EMBL/GenBank/DDBJ databases">
        <title>Genomic Encyclopedia of Type Strains, Phase V (KMG-V): Genome sequencing to study the core and pangenomes of soil and plant-associated prokaryotes.</title>
        <authorList>
            <person name="Whitman W."/>
        </authorList>
    </citation>
    <scope>NUCLEOTIDE SEQUENCE</scope>
    <source>
        <strain evidence="2">0</strain>
    </source>
</reference>
<sequence>MSSVAFASSEQAARAVRRRASPSPGGLGTGLTGGDANPETPKEAAEQFEKVLVRQFVDVMTEDMYSSSLAGGDGKNWMSSQRDRQRRVMTGMITDKLTEAGNLQISETLMQSWGTDASAEADAPEANAPEADDAAPAPASPENSIPEFVDPLPAPADPSTPTDRPQIDHVV</sequence>